<reference evidence="3" key="2">
    <citation type="submission" date="2025-08" db="UniProtKB">
        <authorList>
            <consortium name="RefSeq"/>
        </authorList>
    </citation>
    <scope>IDENTIFICATION</scope>
</reference>
<evidence type="ECO:0000313" key="3">
    <source>
        <dbReference type="RefSeq" id="XP_016747584.1"/>
    </source>
</evidence>
<dbReference type="AlphaFoldDB" id="A0A1U8PBD9"/>
<dbReference type="InterPro" id="IPR056924">
    <property type="entry name" value="SH3_Tf2-1"/>
</dbReference>
<dbReference type="Proteomes" id="UP000818029">
    <property type="component" value="Chromosome A07"/>
</dbReference>
<dbReference type="RefSeq" id="XP_016747584.1">
    <property type="nucleotide sequence ID" value="XM_016892095.1"/>
</dbReference>
<dbReference type="PaxDb" id="3635-A0A1U8PBD9"/>
<evidence type="ECO:0000259" key="1">
    <source>
        <dbReference type="Pfam" id="PF24626"/>
    </source>
</evidence>
<dbReference type="PANTHER" id="PTHR46148:SF44">
    <property type="entry name" value="GAG-POL POLYPROTEIN"/>
    <property type="match status" value="1"/>
</dbReference>
<protein>
    <recommendedName>
        <fullName evidence="1">Tf2-1-like SH3-like domain-containing protein</fullName>
    </recommendedName>
</protein>
<proteinExistence type="predicted"/>
<accession>A0A1U8PBD9</accession>
<name>A0A1U8PBD9_GOSHI</name>
<dbReference type="PANTHER" id="PTHR46148">
    <property type="entry name" value="CHROMO DOMAIN-CONTAINING PROTEIN"/>
    <property type="match status" value="1"/>
</dbReference>
<dbReference type="KEGG" id="ghi:107956416"/>
<dbReference type="Pfam" id="PF24626">
    <property type="entry name" value="SH3_Tf2-1"/>
    <property type="match status" value="1"/>
</dbReference>
<feature type="domain" description="Tf2-1-like SH3-like" evidence="1">
    <location>
        <begin position="82"/>
        <end position="114"/>
    </location>
</feature>
<organism evidence="2 3">
    <name type="scientific">Gossypium hirsutum</name>
    <name type="common">Upland cotton</name>
    <name type="synonym">Gossypium mexicanum</name>
    <dbReference type="NCBI Taxonomy" id="3635"/>
    <lineage>
        <taxon>Eukaryota</taxon>
        <taxon>Viridiplantae</taxon>
        <taxon>Streptophyta</taxon>
        <taxon>Embryophyta</taxon>
        <taxon>Tracheophyta</taxon>
        <taxon>Spermatophyta</taxon>
        <taxon>Magnoliopsida</taxon>
        <taxon>eudicotyledons</taxon>
        <taxon>Gunneridae</taxon>
        <taxon>Pentapetalae</taxon>
        <taxon>rosids</taxon>
        <taxon>malvids</taxon>
        <taxon>Malvales</taxon>
        <taxon>Malvaceae</taxon>
        <taxon>Malvoideae</taxon>
        <taxon>Gossypium</taxon>
    </lineage>
</organism>
<gene>
    <name evidence="3" type="primary">LOC107956416</name>
</gene>
<dbReference type="GeneID" id="107956416"/>
<evidence type="ECO:0000313" key="2">
    <source>
        <dbReference type="Proteomes" id="UP000818029"/>
    </source>
</evidence>
<reference evidence="2" key="1">
    <citation type="journal article" date="2020" name="Nat. Genet.">
        <title>Genomic diversifications of five Gossypium allopolyploid species and their impact on cotton improvement.</title>
        <authorList>
            <person name="Chen Z.J."/>
            <person name="Sreedasyam A."/>
            <person name="Ando A."/>
            <person name="Song Q."/>
            <person name="De Santiago L.M."/>
            <person name="Hulse-Kemp A.M."/>
            <person name="Ding M."/>
            <person name="Ye W."/>
            <person name="Kirkbride R.C."/>
            <person name="Jenkins J."/>
            <person name="Plott C."/>
            <person name="Lovell J."/>
            <person name="Lin Y.M."/>
            <person name="Vaughn R."/>
            <person name="Liu B."/>
            <person name="Simpson S."/>
            <person name="Scheffler B.E."/>
            <person name="Wen L."/>
            <person name="Saski C.A."/>
            <person name="Grover C.E."/>
            <person name="Hu G."/>
            <person name="Conover J.L."/>
            <person name="Carlson J.W."/>
            <person name="Shu S."/>
            <person name="Boston L.B."/>
            <person name="Williams M."/>
            <person name="Peterson D.G."/>
            <person name="McGee K."/>
            <person name="Jones D.C."/>
            <person name="Wendel J.F."/>
            <person name="Stelly D.M."/>
            <person name="Grimwood J."/>
            <person name="Schmutz J."/>
        </authorList>
    </citation>
    <scope>NUCLEOTIDE SEQUENCE [LARGE SCALE GENOMIC DNA]</scope>
    <source>
        <strain evidence="2">cv. TM-1</strain>
    </source>
</reference>
<keyword evidence="2" id="KW-1185">Reference proteome</keyword>
<sequence length="169" mass="19481">MGERRVLGPELVSKTEDKVRLIQDRLEAASDRQKSYVDLKRREIEYLVKDFVFLKVSLWKKILRLCEIISGNVSYPVPASNTGRVLQVAHQLELPPELDCIHDVFHVSMLRQYRSDPSDVVSIEEIEVTPDLTFEEDTVQILDRDVKVTHSLRRIGAADPSVTTFSNWF</sequence>